<dbReference type="SUPFAM" id="SSF56219">
    <property type="entry name" value="DNase I-like"/>
    <property type="match status" value="1"/>
</dbReference>
<dbReference type="EMBL" id="UZAM01008783">
    <property type="protein sequence ID" value="VDP06399.1"/>
    <property type="molecule type" value="Genomic_DNA"/>
</dbReference>
<dbReference type="AlphaFoldDB" id="A0A183INF3"/>
<dbReference type="Gene3D" id="3.60.10.10">
    <property type="entry name" value="Endonuclease/exonuclease/phosphatase"/>
    <property type="match status" value="1"/>
</dbReference>
<dbReference type="Proteomes" id="UP000270296">
    <property type="component" value="Unassembled WGS sequence"/>
</dbReference>
<proteinExistence type="predicted"/>
<dbReference type="WBParaSite" id="SBAD_0000535901-mRNA-1">
    <property type="protein sequence ID" value="SBAD_0000535901-mRNA-1"/>
    <property type="gene ID" value="SBAD_0000535901"/>
</dbReference>
<name>A0A183INF3_9BILA</name>
<reference evidence="3" key="1">
    <citation type="submission" date="2016-06" db="UniProtKB">
        <authorList>
            <consortium name="WormBaseParasite"/>
        </authorList>
    </citation>
    <scope>IDENTIFICATION</scope>
</reference>
<accession>A0A183INF3</accession>
<evidence type="ECO:0000313" key="1">
    <source>
        <dbReference type="EMBL" id="VDP06399.1"/>
    </source>
</evidence>
<dbReference type="OrthoDB" id="5862865at2759"/>
<protein>
    <submittedName>
        <fullName evidence="3">Endo/exonuclease/phosphatase domain-containing protein</fullName>
    </submittedName>
</protein>
<sequence length="93" mass="10720">MTPFLRKCSVLCTNEVPNTESLILMGDFNAHVGADTEKRKYVTGNSGPGDLNNNRMKLLRFCANNELSIMNTFFEHRSVLQYTWSRKLVYQSR</sequence>
<keyword evidence="2" id="KW-1185">Reference proteome</keyword>
<gene>
    <name evidence="1" type="ORF">SBAD_LOCUS5149</name>
</gene>
<organism evidence="3">
    <name type="scientific">Soboliphyme baturini</name>
    <dbReference type="NCBI Taxonomy" id="241478"/>
    <lineage>
        <taxon>Eukaryota</taxon>
        <taxon>Metazoa</taxon>
        <taxon>Ecdysozoa</taxon>
        <taxon>Nematoda</taxon>
        <taxon>Enoplea</taxon>
        <taxon>Dorylaimia</taxon>
        <taxon>Dioctophymatida</taxon>
        <taxon>Dioctophymatoidea</taxon>
        <taxon>Soboliphymatidae</taxon>
        <taxon>Soboliphyme</taxon>
    </lineage>
</organism>
<evidence type="ECO:0000313" key="3">
    <source>
        <dbReference type="WBParaSite" id="SBAD_0000535901-mRNA-1"/>
    </source>
</evidence>
<evidence type="ECO:0000313" key="2">
    <source>
        <dbReference type="Proteomes" id="UP000270296"/>
    </source>
</evidence>
<reference evidence="1 2" key="2">
    <citation type="submission" date="2018-11" db="EMBL/GenBank/DDBJ databases">
        <authorList>
            <consortium name="Pathogen Informatics"/>
        </authorList>
    </citation>
    <scope>NUCLEOTIDE SEQUENCE [LARGE SCALE GENOMIC DNA]</scope>
</reference>
<dbReference type="InterPro" id="IPR036691">
    <property type="entry name" value="Endo/exonu/phosph_ase_sf"/>
</dbReference>